<reference evidence="1 2" key="1">
    <citation type="submission" date="2023-10" db="EMBL/GenBank/DDBJ databases">
        <title>Noviherbaspirillum sp. CPCC 100848 genome assembly.</title>
        <authorList>
            <person name="Li X.Y."/>
            <person name="Fang X.M."/>
        </authorList>
    </citation>
    <scope>NUCLEOTIDE SEQUENCE [LARGE SCALE GENOMIC DNA]</scope>
    <source>
        <strain evidence="1 2">CPCC 100848</strain>
    </source>
</reference>
<accession>A0ABU6J9Z7</accession>
<proteinExistence type="predicted"/>
<keyword evidence="2" id="KW-1185">Reference proteome</keyword>
<organism evidence="1 2">
    <name type="scientific">Noviherbaspirillum album</name>
    <dbReference type="NCBI Taxonomy" id="3080276"/>
    <lineage>
        <taxon>Bacteria</taxon>
        <taxon>Pseudomonadati</taxon>
        <taxon>Pseudomonadota</taxon>
        <taxon>Betaproteobacteria</taxon>
        <taxon>Burkholderiales</taxon>
        <taxon>Oxalobacteraceae</taxon>
        <taxon>Noviherbaspirillum</taxon>
    </lineage>
</organism>
<name>A0ABU6J9Z7_9BURK</name>
<dbReference type="Proteomes" id="UP001352263">
    <property type="component" value="Unassembled WGS sequence"/>
</dbReference>
<dbReference type="EMBL" id="JAWIIV010000011">
    <property type="protein sequence ID" value="MEC4720343.1"/>
    <property type="molecule type" value="Genomic_DNA"/>
</dbReference>
<sequence>MAYNVLAVLQSAVWAAHELQHDEIELSSYCFADEIRAHYAGMIMAVIPTAWKPYDRMSAARLAEVLLQIALHAYPNRLLKFIRM</sequence>
<evidence type="ECO:0000313" key="2">
    <source>
        <dbReference type="Proteomes" id="UP001352263"/>
    </source>
</evidence>
<comment type="caution">
    <text evidence="1">The sequence shown here is derived from an EMBL/GenBank/DDBJ whole genome shotgun (WGS) entry which is preliminary data.</text>
</comment>
<gene>
    <name evidence="1" type="ORF">RY831_14370</name>
</gene>
<evidence type="ECO:0000313" key="1">
    <source>
        <dbReference type="EMBL" id="MEC4720343.1"/>
    </source>
</evidence>
<dbReference type="RefSeq" id="WP_326507060.1">
    <property type="nucleotide sequence ID" value="NZ_JAWIIV010000011.1"/>
</dbReference>
<protein>
    <submittedName>
        <fullName evidence="1">Uncharacterized protein</fullName>
    </submittedName>
</protein>